<name>A0ABT0KXB3_9GAMM</name>
<dbReference type="EMBL" id="JAKILK010000001">
    <property type="protein sequence ID" value="MCL1116109.1"/>
    <property type="molecule type" value="Genomic_DNA"/>
</dbReference>
<dbReference type="RefSeq" id="WP_188839795.1">
    <property type="nucleotide sequence ID" value="NZ_BMOT01000001.1"/>
</dbReference>
<accession>A0ABT0KXB3</accession>
<reference evidence="1 2" key="1">
    <citation type="submission" date="2022-01" db="EMBL/GenBank/DDBJ databases">
        <title>Whole genome-based taxonomy of the Shewanellaceae.</title>
        <authorList>
            <person name="Martin-Rodriguez A.J."/>
        </authorList>
    </citation>
    <scope>NUCLEOTIDE SEQUENCE [LARGE SCALE GENOMIC DNA]</scope>
    <source>
        <strain evidence="1 2">JCM 17801</strain>
    </source>
</reference>
<protein>
    <submittedName>
        <fullName evidence="1">Uncharacterized protein</fullName>
    </submittedName>
</protein>
<keyword evidence="2" id="KW-1185">Reference proteome</keyword>
<evidence type="ECO:0000313" key="2">
    <source>
        <dbReference type="Proteomes" id="UP001203212"/>
    </source>
</evidence>
<gene>
    <name evidence="1" type="ORF">L2689_02475</name>
</gene>
<organism evidence="1 2">
    <name type="scientific">Shewanella aestuarii</name>
    <dbReference type="NCBI Taxonomy" id="1028752"/>
    <lineage>
        <taxon>Bacteria</taxon>
        <taxon>Pseudomonadati</taxon>
        <taxon>Pseudomonadota</taxon>
        <taxon>Gammaproteobacteria</taxon>
        <taxon>Alteromonadales</taxon>
        <taxon>Shewanellaceae</taxon>
        <taxon>Shewanella</taxon>
    </lineage>
</organism>
<evidence type="ECO:0000313" key="1">
    <source>
        <dbReference type="EMBL" id="MCL1116109.1"/>
    </source>
</evidence>
<dbReference type="Proteomes" id="UP001203212">
    <property type="component" value="Unassembled WGS sequence"/>
</dbReference>
<sequence length="55" mass="6542">MALRNKVCLKNNSRKFSSSRRRMTYYLWITKPNQARVIEPVDMNLPHNLPHKESA</sequence>
<comment type="caution">
    <text evidence="1">The sequence shown here is derived from an EMBL/GenBank/DDBJ whole genome shotgun (WGS) entry which is preliminary data.</text>
</comment>
<proteinExistence type="predicted"/>